<protein>
    <submittedName>
        <fullName evidence="6">TetR/AcrR family transcriptional regulator</fullName>
    </submittedName>
</protein>
<evidence type="ECO:0000313" key="6">
    <source>
        <dbReference type="EMBL" id="MBC9175564.1"/>
    </source>
</evidence>
<feature type="domain" description="HTH tetR-type" evidence="5">
    <location>
        <begin position="17"/>
        <end position="76"/>
    </location>
</feature>
<dbReference type="SUPFAM" id="SSF46689">
    <property type="entry name" value="Homeodomain-like"/>
    <property type="match status" value="1"/>
</dbReference>
<dbReference type="InterPro" id="IPR049445">
    <property type="entry name" value="TetR_SbtR-like_C"/>
</dbReference>
<name>A0ABR7R1G6_9PROT</name>
<reference evidence="6 7" key="1">
    <citation type="journal article" date="2009" name="Int. J. Syst. Evol. Microbiol.">
        <title>Transfer of Teichococcus ludipueritiae and Muricoccus roseus to the genus Roseomonas, as Roseomonas ludipueritiae comb. nov. and Roseomonas rosea comb. nov., respectively, and emended description of the genus Roseomonas.</title>
        <authorList>
            <person name="Sanchez-Porro C."/>
            <person name="Gallego V."/>
            <person name="Busse H.J."/>
            <person name="Kampfer P."/>
            <person name="Ventosa A."/>
        </authorList>
    </citation>
    <scope>NUCLEOTIDE SEQUENCE [LARGE SCALE GENOMIC DNA]</scope>
    <source>
        <strain evidence="6 7">DSM 14915</strain>
    </source>
</reference>
<evidence type="ECO:0000259" key="5">
    <source>
        <dbReference type="PROSITE" id="PS50977"/>
    </source>
</evidence>
<dbReference type="EMBL" id="JACTUZ010000002">
    <property type="protein sequence ID" value="MBC9175564.1"/>
    <property type="molecule type" value="Genomic_DNA"/>
</dbReference>
<accession>A0ABR7R1G6</accession>
<keyword evidence="3" id="KW-0804">Transcription</keyword>
<keyword evidence="1" id="KW-0805">Transcription regulation</keyword>
<dbReference type="Pfam" id="PF21597">
    <property type="entry name" value="TetR_C_43"/>
    <property type="match status" value="1"/>
</dbReference>
<keyword evidence="2 4" id="KW-0238">DNA-binding</keyword>
<organism evidence="6 7">
    <name type="scientific">Pseudoroseomonas ludipueritiae</name>
    <dbReference type="NCBI Taxonomy" id="198093"/>
    <lineage>
        <taxon>Bacteria</taxon>
        <taxon>Pseudomonadati</taxon>
        <taxon>Pseudomonadota</taxon>
        <taxon>Alphaproteobacteria</taxon>
        <taxon>Acetobacterales</taxon>
        <taxon>Acetobacteraceae</taxon>
        <taxon>Pseudoroseomonas</taxon>
    </lineage>
</organism>
<dbReference type="Proteomes" id="UP000603940">
    <property type="component" value="Unassembled WGS sequence"/>
</dbReference>
<dbReference type="InterPro" id="IPR009057">
    <property type="entry name" value="Homeodomain-like_sf"/>
</dbReference>
<dbReference type="PRINTS" id="PR00455">
    <property type="entry name" value="HTHTETR"/>
</dbReference>
<dbReference type="InterPro" id="IPR001647">
    <property type="entry name" value="HTH_TetR"/>
</dbReference>
<evidence type="ECO:0000256" key="4">
    <source>
        <dbReference type="PROSITE-ProRule" id="PRU00335"/>
    </source>
</evidence>
<evidence type="ECO:0000256" key="1">
    <source>
        <dbReference type="ARBA" id="ARBA00023015"/>
    </source>
</evidence>
<dbReference type="Gene3D" id="1.10.357.10">
    <property type="entry name" value="Tetracycline Repressor, domain 2"/>
    <property type="match status" value="1"/>
</dbReference>
<gene>
    <name evidence="6" type="ORF">IBL25_01220</name>
</gene>
<comment type="caution">
    <text evidence="6">The sequence shown here is derived from an EMBL/GenBank/DDBJ whole genome shotgun (WGS) entry which is preliminary data.</text>
</comment>
<feature type="DNA-binding region" description="H-T-H motif" evidence="4">
    <location>
        <begin position="39"/>
        <end position="58"/>
    </location>
</feature>
<dbReference type="PROSITE" id="PS50977">
    <property type="entry name" value="HTH_TETR_2"/>
    <property type="match status" value="1"/>
</dbReference>
<dbReference type="InterPro" id="IPR036271">
    <property type="entry name" value="Tet_transcr_reg_TetR-rel_C_sf"/>
</dbReference>
<keyword evidence="7" id="KW-1185">Reference proteome</keyword>
<sequence>MADQLVRSGRKPRADAQRNRERLLEAATQVFNQGGAEASLEAVARQAEVGIGTLYRHFPTREALFEAIYRREVQQLAALAEQLEGEASPPVEAVRRWVHALIGFVAVKKGMSAALAIVAQSSSNLAACMLDQMVAALDRLLRRAVAAREMRGDIGAEEVLRALVGMCYMQDTPDWRRNVLRTADIFIDGLRYAAPGPQPAER</sequence>
<dbReference type="RefSeq" id="WP_187776735.1">
    <property type="nucleotide sequence ID" value="NZ_JACTUZ010000002.1"/>
</dbReference>
<dbReference type="PANTHER" id="PTHR30055">
    <property type="entry name" value="HTH-TYPE TRANSCRIPTIONAL REGULATOR RUTR"/>
    <property type="match status" value="1"/>
</dbReference>
<evidence type="ECO:0000256" key="2">
    <source>
        <dbReference type="ARBA" id="ARBA00023125"/>
    </source>
</evidence>
<evidence type="ECO:0000256" key="3">
    <source>
        <dbReference type="ARBA" id="ARBA00023163"/>
    </source>
</evidence>
<dbReference type="PANTHER" id="PTHR30055:SF234">
    <property type="entry name" value="HTH-TYPE TRANSCRIPTIONAL REGULATOR BETI"/>
    <property type="match status" value="1"/>
</dbReference>
<dbReference type="Pfam" id="PF00440">
    <property type="entry name" value="TetR_N"/>
    <property type="match status" value="1"/>
</dbReference>
<evidence type="ECO:0000313" key="7">
    <source>
        <dbReference type="Proteomes" id="UP000603940"/>
    </source>
</evidence>
<proteinExistence type="predicted"/>
<dbReference type="SUPFAM" id="SSF48498">
    <property type="entry name" value="Tetracyclin repressor-like, C-terminal domain"/>
    <property type="match status" value="1"/>
</dbReference>
<dbReference type="InterPro" id="IPR050109">
    <property type="entry name" value="HTH-type_TetR-like_transc_reg"/>
</dbReference>